<evidence type="ECO:0000259" key="9">
    <source>
        <dbReference type="PROSITE" id="PS50010"/>
    </source>
</evidence>
<keyword evidence="4" id="KW-0479">Metal-binding</keyword>
<keyword evidence="4" id="KW-0862">Zinc</keyword>
<comment type="caution">
    <text evidence="10">The sequence shown here is derived from an EMBL/GenBank/DDBJ whole genome shotgun (WGS) entry which is preliminary data.</text>
</comment>
<dbReference type="SUPFAM" id="SSF50729">
    <property type="entry name" value="PH domain-like"/>
    <property type="match status" value="1"/>
</dbReference>
<dbReference type="InterPro" id="IPR011993">
    <property type="entry name" value="PH-like_dom_sf"/>
</dbReference>
<dbReference type="Proteomes" id="UP001152888">
    <property type="component" value="Unassembled WGS sequence"/>
</dbReference>
<sequence>MTLLVMQKVFVDGLQKYFQLGPNLERMFPRLNDLIDLHLKLLSKLRQRQRESPIVSSLADILLEQFSNDHADKLKSAYGEFCSRHRDAVEIYKFYLQNDQRFGEFVRHCQTNPLLKKKGIPECILFVTQRLTKYPLLIEPLIKTSKENRQEQEALQKALSLVKEILIEVDARVAEKEKEDRKLQIYHRIDAKSCTMHRGHKFKKSDILQGNRSLKFEGVAMLMQGRGKMQVVLVIVLSDVLFFLHENSQKYTFFTPDNKAGVVSLQKLLVREKAGQDSRGIYLISSNPADPEMFELKVHKPKDKQVWIQAIREAVQACPEDDEDLNMNAEERQNVMAAKQNQVRHLIGLLRQKDIEQALLLEEKMSLQLKLLAAAGLEPPSPPSYRHLVSENADTGQMWKEVLTAVQEVSQLASSLYTTGTNLSRSVSSAGEHHSEAYVSPVLPKRAETFGGFDNQPIRLLGKKMSGGSVTQPPTSQGSLAEQEVMLRPGDARLFERLPYRNCVITGGPLQNGNTTLLNSSNENVIPAQSQQQQVPLSHQHMSTPDAPALLNLGREQQYAAIQLSHYVYTLLCIISQLMTTNESLQAQIVTLRGGADSKQYRHNQQLEELRNLQDKLSGEKAAWAAMRDQEAKELEEKKAELLRLQEQIRADQSDIAQQREQLYRKMEILTSQGLLISPNVAIPLTGAAADDSSKDNSSKETSTEDSSPQSDTSSTASGGGNTLQMQGSERRKDGKWSKAASTTTQKAHLPLNLISATNQQKVQQNVPIKQQIPLKLASRLSSGEAAKPASGPQQMLPLKLSQDEKVRRTSTSGYQRLASDNSFSPPSGETTPTGQMHAHSRTGSSPAMMQASPPNSTAPSQCQSPTSAKASRTHTYPKLPDKFKVRNDQQPPTDEEVIYF</sequence>
<feature type="domain" description="DH" evidence="9">
    <location>
        <begin position="1"/>
        <end position="172"/>
    </location>
</feature>
<feature type="coiled-coil region" evidence="6">
    <location>
        <begin position="603"/>
        <end position="662"/>
    </location>
</feature>
<feature type="compositionally biased region" description="Basic and acidic residues" evidence="7">
    <location>
        <begin position="692"/>
        <end position="703"/>
    </location>
</feature>
<evidence type="ECO:0008006" key="12">
    <source>
        <dbReference type="Google" id="ProtNLM"/>
    </source>
</evidence>
<keyword evidence="2" id="KW-0963">Cytoplasm</keyword>
<comment type="subcellular location">
    <subcellularLocation>
        <location evidence="1">Cytoplasm</location>
    </subcellularLocation>
</comment>
<keyword evidence="4" id="KW-0863">Zinc-finger</keyword>
<feature type="region of interest" description="Disordered" evidence="7">
    <location>
        <begin position="784"/>
        <end position="901"/>
    </location>
</feature>
<dbReference type="GO" id="GO:0005085">
    <property type="term" value="F:guanyl-nucleotide exchange factor activity"/>
    <property type="evidence" value="ECO:0007669"/>
    <property type="project" value="InterPro"/>
</dbReference>
<dbReference type="CDD" id="cd15789">
    <property type="entry name" value="PH_ARHGEF2_18_like"/>
    <property type="match status" value="1"/>
</dbReference>
<dbReference type="PROSITE" id="PS50003">
    <property type="entry name" value="PH_DOMAIN"/>
    <property type="match status" value="1"/>
</dbReference>
<dbReference type="InterPro" id="IPR051632">
    <property type="entry name" value="Rho_GEF"/>
</dbReference>
<feature type="compositionally biased region" description="Polar residues" evidence="7">
    <location>
        <begin position="810"/>
        <end position="835"/>
    </location>
</feature>
<organism evidence="10 11">
    <name type="scientific">Acanthoscelides obtectus</name>
    <name type="common">Bean weevil</name>
    <name type="synonym">Bruchus obtectus</name>
    <dbReference type="NCBI Taxonomy" id="200917"/>
    <lineage>
        <taxon>Eukaryota</taxon>
        <taxon>Metazoa</taxon>
        <taxon>Ecdysozoa</taxon>
        <taxon>Arthropoda</taxon>
        <taxon>Hexapoda</taxon>
        <taxon>Insecta</taxon>
        <taxon>Pterygota</taxon>
        <taxon>Neoptera</taxon>
        <taxon>Endopterygota</taxon>
        <taxon>Coleoptera</taxon>
        <taxon>Polyphaga</taxon>
        <taxon>Cucujiformia</taxon>
        <taxon>Chrysomeloidea</taxon>
        <taxon>Chrysomelidae</taxon>
        <taxon>Bruchinae</taxon>
        <taxon>Bruchini</taxon>
        <taxon>Acanthoscelides</taxon>
    </lineage>
</organism>
<dbReference type="OrthoDB" id="28045at2759"/>
<evidence type="ECO:0000256" key="3">
    <source>
        <dbReference type="ARBA" id="ARBA00022553"/>
    </source>
</evidence>
<dbReference type="Pfam" id="PF00621">
    <property type="entry name" value="RhoGEF"/>
    <property type="match status" value="1"/>
</dbReference>
<dbReference type="GO" id="GO:0035023">
    <property type="term" value="P:regulation of Rho protein signal transduction"/>
    <property type="evidence" value="ECO:0007669"/>
    <property type="project" value="TreeGrafter"/>
</dbReference>
<dbReference type="EMBL" id="CAKOFQ010007688">
    <property type="protein sequence ID" value="CAH2006451.1"/>
    <property type="molecule type" value="Genomic_DNA"/>
</dbReference>
<dbReference type="Pfam" id="PF17838">
    <property type="entry name" value="PH_16"/>
    <property type="match status" value="1"/>
</dbReference>
<dbReference type="InterPro" id="IPR000219">
    <property type="entry name" value="DH_dom"/>
</dbReference>
<name>A0A9P0Q0W4_ACAOB</name>
<protein>
    <recommendedName>
        <fullName evidence="12">Rho guanine nucleotide exchange factor 18</fullName>
    </recommendedName>
</protein>
<dbReference type="AlphaFoldDB" id="A0A9P0Q0W4"/>
<keyword evidence="5 6" id="KW-0175">Coiled coil</keyword>
<gene>
    <name evidence="10" type="ORF">ACAOBT_LOCUS29100</name>
</gene>
<dbReference type="InterPro" id="IPR001849">
    <property type="entry name" value="PH_domain"/>
</dbReference>
<dbReference type="SMART" id="SM00325">
    <property type="entry name" value="RhoGEF"/>
    <property type="match status" value="1"/>
</dbReference>
<keyword evidence="11" id="KW-1185">Reference proteome</keyword>
<evidence type="ECO:0000256" key="6">
    <source>
        <dbReference type="SAM" id="Coils"/>
    </source>
</evidence>
<dbReference type="InterPro" id="IPR041020">
    <property type="entry name" value="PH_16"/>
</dbReference>
<evidence type="ECO:0000313" key="10">
    <source>
        <dbReference type="EMBL" id="CAH2006451.1"/>
    </source>
</evidence>
<dbReference type="SUPFAM" id="SSF58100">
    <property type="entry name" value="Bacterial hemolysins"/>
    <property type="match status" value="1"/>
</dbReference>
<dbReference type="GO" id="GO:0008270">
    <property type="term" value="F:zinc ion binding"/>
    <property type="evidence" value="ECO:0007669"/>
    <property type="project" value="UniProtKB-KW"/>
</dbReference>
<dbReference type="Gene3D" id="1.20.900.10">
    <property type="entry name" value="Dbl homology (DH) domain"/>
    <property type="match status" value="1"/>
</dbReference>
<evidence type="ECO:0000313" key="11">
    <source>
        <dbReference type="Proteomes" id="UP001152888"/>
    </source>
</evidence>
<evidence type="ECO:0000256" key="5">
    <source>
        <dbReference type="ARBA" id="ARBA00023054"/>
    </source>
</evidence>
<reference evidence="10" key="1">
    <citation type="submission" date="2022-03" db="EMBL/GenBank/DDBJ databases">
        <authorList>
            <person name="Sayadi A."/>
        </authorList>
    </citation>
    <scope>NUCLEOTIDE SEQUENCE</scope>
</reference>
<dbReference type="PANTHER" id="PTHR13944">
    <property type="entry name" value="AGAP007712-PA"/>
    <property type="match status" value="1"/>
</dbReference>
<evidence type="ECO:0000256" key="2">
    <source>
        <dbReference type="ARBA" id="ARBA00022490"/>
    </source>
</evidence>
<evidence type="ECO:0000256" key="7">
    <source>
        <dbReference type="SAM" id="MobiDB-lite"/>
    </source>
</evidence>
<accession>A0A9P0Q0W4</accession>
<dbReference type="SMART" id="SM00233">
    <property type="entry name" value="PH"/>
    <property type="match status" value="1"/>
</dbReference>
<keyword evidence="3" id="KW-0597">Phosphoprotein</keyword>
<dbReference type="SUPFAM" id="SSF48065">
    <property type="entry name" value="DBL homology domain (DH-domain)"/>
    <property type="match status" value="1"/>
</dbReference>
<dbReference type="GO" id="GO:0005737">
    <property type="term" value="C:cytoplasm"/>
    <property type="evidence" value="ECO:0007669"/>
    <property type="project" value="UniProtKB-SubCell"/>
</dbReference>
<feature type="compositionally biased region" description="Low complexity" evidence="7">
    <location>
        <begin position="705"/>
        <end position="717"/>
    </location>
</feature>
<dbReference type="PANTHER" id="PTHR13944:SF21">
    <property type="entry name" value="CYSTS, ISOFORM C"/>
    <property type="match status" value="1"/>
</dbReference>
<feature type="domain" description="PH" evidence="8">
    <location>
        <begin position="213"/>
        <end position="316"/>
    </location>
</feature>
<evidence type="ECO:0000259" key="8">
    <source>
        <dbReference type="PROSITE" id="PS50003"/>
    </source>
</evidence>
<feature type="region of interest" description="Disordered" evidence="7">
    <location>
        <begin position="687"/>
        <end position="745"/>
    </location>
</feature>
<dbReference type="Gene3D" id="2.30.29.30">
    <property type="entry name" value="Pleckstrin-homology domain (PH domain)/Phosphotyrosine-binding domain (PTB)"/>
    <property type="match status" value="1"/>
</dbReference>
<dbReference type="PROSITE" id="PS50010">
    <property type="entry name" value="DH_2"/>
    <property type="match status" value="1"/>
</dbReference>
<evidence type="ECO:0000256" key="1">
    <source>
        <dbReference type="ARBA" id="ARBA00004496"/>
    </source>
</evidence>
<proteinExistence type="predicted"/>
<dbReference type="InterPro" id="IPR035899">
    <property type="entry name" value="DBL_dom_sf"/>
</dbReference>
<feature type="compositionally biased region" description="Polar residues" evidence="7">
    <location>
        <begin position="842"/>
        <end position="875"/>
    </location>
</feature>
<evidence type="ECO:0000256" key="4">
    <source>
        <dbReference type="ARBA" id="ARBA00022771"/>
    </source>
</evidence>